<dbReference type="InterPro" id="IPR004843">
    <property type="entry name" value="Calcineurin-like_PHP"/>
</dbReference>
<gene>
    <name evidence="3" type="ORF">NCTC13337_00217</name>
</gene>
<feature type="transmembrane region" description="Helical" evidence="1">
    <location>
        <begin position="94"/>
        <end position="113"/>
    </location>
</feature>
<dbReference type="GO" id="GO:0016787">
    <property type="term" value="F:hydrolase activity"/>
    <property type="evidence" value="ECO:0007669"/>
    <property type="project" value="UniProtKB-KW"/>
</dbReference>
<keyword evidence="4" id="KW-1185">Reference proteome</keyword>
<dbReference type="OrthoDB" id="9780884at2"/>
<reference evidence="3 4" key="1">
    <citation type="submission" date="2018-06" db="EMBL/GenBank/DDBJ databases">
        <authorList>
            <consortium name="Pathogen Informatics"/>
            <person name="Doyle S."/>
        </authorList>
    </citation>
    <scope>NUCLEOTIDE SEQUENCE [LARGE SCALE GENOMIC DNA]</scope>
    <source>
        <strain evidence="3 4">NCTC13337</strain>
    </source>
</reference>
<dbReference type="RefSeq" id="WP_072575495.1">
    <property type="nucleotide sequence ID" value="NZ_LWHB01000008.1"/>
</dbReference>
<evidence type="ECO:0000256" key="1">
    <source>
        <dbReference type="SAM" id="Phobius"/>
    </source>
</evidence>
<keyword evidence="3" id="KW-0378">Hydrolase</keyword>
<dbReference type="InterPro" id="IPR051158">
    <property type="entry name" value="Metallophosphoesterase_sf"/>
</dbReference>
<sequence>MPRWIFILLVVLFYQILLWGVTYSLRWVLGLNSFKWQTLTLFILANGLLVIAMMRIYHGSIAVFASILALLWIWTIVALVIAILWLILGHKAEVTLRILLPVGFLGLVLWGWFNAYSPVVRYFNIHIDKPVSPFKVMVASDLHLGKQVGIKALDKLAALAEREKPDIILLPGDIINDTAAPYLAKNMFTHLGKLKATHGVYATLGNHEFYGNAKENADAIRLSGIKLLRNESVEVSKKFIVIGRDDDHAEHRPPLEKLIPKNTQLPILVMDHRPTEIEEASHLPIDIQVSGHTHKGQIFPANFITKLVYLLDYGYKNINDRHFFVTSGYGFWGIPLRLGSRAEIFIINVN</sequence>
<dbReference type="Pfam" id="PF00149">
    <property type="entry name" value="Metallophos"/>
    <property type="match status" value="1"/>
</dbReference>
<accession>A0A380MNV4</accession>
<feature type="transmembrane region" description="Helical" evidence="1">
    <location>
        <begin position="6"/>
        <end position="29"/>
    </location>
</feature>
<dbReference type="EMBL" id="UHIC01000001">
    <property type="protein sequence ID" value="SUO93411.1"/>
    <property type="molecule type" value="Genomic_DNA"/>
</dbReference>
<keyword evidence="1" id="KW-0812">Transmembrane</keyword>
<feature type="transmembrane region" description="Helical" evidence="1">
    <location>
        <begin position="63"/>
        <end position="87"/>
    </location>
</feature>
<dbReference type="SUPFAM" id="SSF56300">
    <property type="entry name" value="Metallo-dependent phosphatases"/>
    <property type="match status" value="1"/>
</dbReference>
<dbReference type="InterPro" id="IPR029052">
    <property type="entry name" value="Metallo-depent_PP-like"/>
</dbReference>
<evidence type="ECO:0000313" key="4">
    <source>
        <dbReference type="Proteomes" id="UP000254601"/>
    </source>
</evidence>
<feature type="domain" description="Calcineurin-like phosphoesterase" evidence="2">
    <location>
        <begin position="134"/>
        <end position="295"/>
    </location>
</feature>
<evidence type="ECO:0000313" key="3">
    <source>
        <dbReference type="EMBL" id="SUO93411.1"/>
    </source>
</evidence>
<dbReference type="AlphaFoldDB" id="A0A380MNV4"/>
<dbReference type="EC" id="3.1.-.-" evidence="3"/>
<keyword evidence="1" id="KW-0472">Membrane</keyword>
<dbReference type="Gene3D" id="3.60.21.10">
    <property type="match status" value="1"/>
</dbReference>
<feature type="transmembrane region" description="Helical" evidence="1">
    <location>
        <begin position="36"/>
        <end position="57"/>
    </location>
</feature>
<keyword evidence="1" id="KW-1133">Transmembrane helix</keyword>
<protein>
    <submittedName>
        <fullName evidence="3">Uncharacterized metallophosphoesterase Cj0846</fullName>
        <ecNumber evidence="3">3.1.-.-</ecNumber>
    </submittedName>
</protein>
<evidence type="ECO:0000259" key="2">
    <source>
        <dbReference type="Pfam" id="PF00149"/>
    </source>
</evidence>
<name>A0A380MNV4_9GAMM</name>
<dbReference type="CDD" id="cd07385">
    <property type="entry name" value="MPP_YkuE_C"/>
    <property type="match status" value="1"/>
</dbReference>
<dbReference type="Proteomes" id="UP000254601">
    <property type="component" value="Unassembled WGS sequence"/>
</dbReference>
<dbReference type="PANTHER" id="PTHR31302:SF0">
    <property type="entry name" value="TRANSMEMBRANE PROTEIN WITH METALLOPHOSPHOESTERASE DOMAIN"/>
    <property type="match status" value="1"/>
</dbReference>
<dbReference type="PANTHER" id="PTHR31302">
    <property type="entry name" value="TRANSMEMBRANE PROTEIN WITH METALLOPHOSPHOESTERASE DOMAIN-RELATED"/>
    <property type="match status" value="1"/>
</dbReference>
<proteinExistence type="predicted"/>
<organism evidence="3 4">
    <name type="scientific">Suttonella ornithocola</name>
    <dbReference type="NCBI Taxonomy" id="279832"/>
    <lineage>
        <taxon>Bacteria</taxon>
        <taxon>Pseudomonadati</taxon>
        <taxon>Pseudomonadota</taxon>
        <taxon>Gammaproteobacteria</taxon>
        <taxon>Cardiobacteriales</taxon>
        <taxon>Cardiobacteriaceae</taxon>
        <taxon>Suttonella</taxon>
    </lineage>
</organism>